<dbReference type="InterPro" id="IPR001879">
    <property type="entry name" value="GPCR_2_extracellular_dom"/>
</dbReference>
<dbReference type="GeneTree" id="ENSGT00940000174427"/>
<dbReference type="PRINTS" id="PR01279">
    <property type="entry name" value="CRFRECEPTOR"/>
</dbReference>
<dbReference type="PROSITE" id="PS00649">
    <property type="entry name" value="G_PROTEIN_RECEP_F2_1"/>
    <property type="match status" value="1"/>
</dbReference>
<dbReference type="SUPFAM" id="SSF111418">
    <property type="entry name" value="Hormone receptor domain"/>
    <property type="match status" value="1"/>
</dbReference>
<accession>A0A8C9XWQ1</accession>
<feature type="chain" id="PRO_5034568480" description="G-protein coupled receptors family 2 profile 1 domain-containing protein" evidence="2">
    <location>
        <begin position="26"/>
        <end position="111"/>
    </location>
</feature>
<proteinExistence type="predicted"/>
<evidence type="ECO:0000256" key="2">
    <source>
        <dbReference type="SAM" id="SignalP"/>
    </source>
</evidence>
<feature type="domain" description="G-protein coupled receptors family 2 profile 1" evidence="3">
    <location>
        <begin position="29"/>
        <end position="92"/>
    </location>
</feature>
<evidence type="ECO:0000313" key="4">
    <source>
        <dbReference type="Ensembl" id="ENSSLUP00000015895.1"/>
    </source>
</evidence>
<dbReference type="Pfam" id="PF02793">
    <property type="entry name" value="HRM"/>
    <property type="match status" value="1"/>
</dbReference>
<dbReference type="Ensembl" id="ENSSLUT00000016414.1">
    <property type="protein sequence ID" value="ENSSLUP00000015895.1"/>
    <property type="gene ID" value="ENSSLUG00000007483.1"/>
</dbReference>
<dbReference type="GO" id="GO:0004930">
    <property type="term" value="F:G protein-coupled receptor activity"/>
    <property type="evidence" value="ECO:0007669"/>
    <property type="project" value="InterPro"/>
</dbReference>
<sequence>EDETIISLFLQMMCVCLFLSGRVSPTQLTCETLILLSTNLTGNFLSLFLNSSGVFCDLSVDGIGTCWPLSAAGQLISRPCPEQFNGIHYNTSSKDPSFLLLLTQTSIFLST</sequence>
<evidence type="ECO:0000259" key="3">
    <source>
        <dbReference type="PROSITE" id="PS50227"/>
    </source>
</evidence>
<dbReference type="InterPro" id="IPR003051">
    <property type="entry name" value="GPCR_2_CRF_rcpt"/>
</dbReference>
<keyword evidence="1 2" id="KW-0732">Signal</keyword>
<dbReference type="InterPro" id="IPR036445">
    <property type="entry name" value="GPCR_2_extracell_dom_sf"/>
</dbReference>
<feature type="signal peptide" evidence="2">
    <location>
        <begin position="1"/>
        <end position="25"/>
    </location>
</feature>
<reference evidence="4" key="1">
    <citation type="submission" date="2025-08" db="UniProtKB">
        <authorList>
            <consortium name="Ensembl"/>
        </authorList>
    </citation>
    <scope>IDENTIFICATION</scope>
</reference>
<dbReference type="InterPro" id="IPR017983">
    <property type="entry name" value="GPCR_2_secretin-like_CS"/>
</dbReference>
<keyword evidence="5" id="KW-1185">Reference proteome</keyword>
<dbReference type="AlphaFoldDB" id="A0A8C9XWQ1"/>
<protein>
    <recommendedName>
        <fullName evidence="3">G-protein coupled receptors family 2 profile 1 domain-containing protein</fullName>
    </recommendedName>
</protein>
<dbReference type="PROSITE" id="PS50227">
    <property type="entry name" value="G_PROTEIN_RECEP_F2_3"/>
    <property type="match status" value="1"/>
</dbReference>
<reference evidence="4" key="2">
    <citation type="submission" date="2025-09" db="UniProtKB">
        <authorList>
            <consortium name="Ensembl"/>
        </authorList>
    </citation>
    <scope>IDENTIFICATION</scope>
</reference>
<dbReference type="GO" id="GO:0016020">
    <property type="term" value="C:membrane"/>
    <property type="evidence" value="ECO:0007669"/>
    <property type="project" value="InterPro"/>
</dbReference>
<dbReference type="Gene3D" id="4.10.1240.10">
    <property type="entry name" value="GPCR, family 2, extracellular hormone receptor domain"/>
    <property type="match status" value="1"/>
</dbReference>
<name>A0A8C9XWQ1_SANLU</name>
<dbReference type="Proteomes" id="UP000694568">
    <property type="component" value="Unplaced"/>
</dbReference>
<evidence type="ECO:0000256" key="1">
    <source>
        <dbReference type="ARBA" id="ARBA00022729"/>
    </source>
</evidence>
<organism evidence="4 5">
    <name type="scientific">Sander lucioperca</name>
    <name type="common">Pike-perch</name>
    <name type="synonym">Perca lucioperca</name>
    <dbReference type="NCBI Taxonomy" id="283035"/>
    <lineage>
        <taxon>Eukaryota</taxon>
        <taxon>Metazoa</taxon>
        <taxon>Chordata</taxon>
        <taxon>Craniata</taxon>
        <taxon>Vertebrata</taxon>
        <taxon>Euteleostomi</taxon>
        <taxon>Actinopterygii</taxon>
        <taxon>Neopterygii</taxon>
        <taxon>Teleostei</taxon>
        <taxon>Neoteleostei</taxon>
        <taxon>Acanthomorphata</taxon>
        <taxon>Eupercaria</taxon>
        <taxon>Perciformes</taxon>
        <taxon>Percoidei</taxon>
        <taxon>Percidae</taxon>
        <taxon>Luciopercinae</taxon>
        <taxon>Sander</taxon>
    </lineage>
</organism>
<evidence type="ECO:0000313" key="5">
    <source>
        <dbReference type="Proteomes" id="UP000694568"/>
    </source>
</evidence>